<feature type="compositionally biased region" description="Basic and acidic residues" evidence="1">
    <location>
        <begin position="234"/>
        <end position="243"/>
    </location>
</feature>
<name>V5ID11_IXORI</name>
<reference evidence="3" key="1">
    <citation type="journal article" date="2015" name="Sci. Rep.">
        <title>Tissue- and time-dependent transcription in Ixodes ricinus salivary glands and midguts when blood feeding on the vertebrate host.</title>
        <authorList>
            <person name="Kotsyfakis M."/>
            <person name="Schwarz A."/>
            <person name="Erhart J."/>
            <person name="Ribeiro J.M."/>
        </authorList>
    </citation>
    <scope>NUCLEOTIDE SEQUENCE</scope>
    <source>
        <tissue evidence="3">Salivary gland and midgut</tissue>
    </source>
</reference>
<sequence length="310" mass="34317">MNTLRGTICLWLCLMCAGVECWPKVRLSSRQEKDQGTRTITINFYVDESVNVTEEKVQSYLQSVTWQARNDLESYFLVKGINIKYWKRGVEKEPNLKTALSFDKSDLSAYPDRAISALLAYFEGKNNPDINVLLTDIKLYNGRDILKGYGYSEYQSLCQGVVPMLLAYAPDTPYSSGRMLAELTRDSVNAVVVPYVHNRLGSDFRATMKKYLRKCGKVPEHPGEENPATPPQEKPTDNPDHTETPLPPDTATPPAEPPTPAPPAPQPPAPEPPAPEPSAPEPSEETPSEPGEKPTPPPEPTTTTGVPDYC</sequence>
<evidence type="ECO:0000256" key="2">
    <source>
        <dbReference type="SAM" id="SignalP"/>
    </source>
</evidence>
<evidence type="ECO:0000313" key="3">
    <source>
        <dbReference type="EMBL" id="JAB71721.1"/>
    </source>
</evidence>
<dbReference type="AlphaFoldDB" id="V5ID11"/>
<evidence type="ECO:0000256" key="1">
    <source>
        <dbReference type="SAM" id="MobiDB-lite"/>
    </source>
</evidence>
<keyword evidence="2" id="KW-0732">Signal</keyword>
<feature type="signal peptide" evidence="2">
    <location>
        <begin position="1"/>
        <end position="21"/>
    </location>
</feature>
<feature type="compositionally biased region" description="Pro residues" evidence="1">
    <location>
        <begin position="245"/>
        <end position="280"/>
    </location>
</feature>
<feature type="chain" id="PRO_5004736679" evidence="2">
    <location>
        <begin position="22"/>
        <end position="310"/>
    </location>
</feature>
<proteinExistence type="evidence at transcript level"/>
<organism evidence="3">
    <name type="scientific">Ixodes ricinus</name>
    <name type="common">Common tick</name>
    <name type="synonym">Acarus ricinus</name>
    <dbReference type="NCBI Taxonomy" id="34613"/>
    <lineage>
        <taxon>Eukaryota</taxon>
        <taxon>Metazoa</taxon>
        <taxon>Ecdysozoa</taxon>
        <taxon>Arthropoda</taxon>
        <taxon>Chelicerata</taxon>
        <taxon>Arachnida</taxon>
        <taxon>Acari</taxon>
        <taxon>Parasitiformes</taxon>
        <taxon>Ixodida</taxon>
        <taxon>Ixodoidea</taxon>
        <taxon>Ixodidae</taxon>
        <taxon>Ixodinae</taxon>
        <taxon>Ixodes</taxon>
    </lineage>
</organism>
<feature type="region of interest" description="Disordered" evidence="1">
    <location>
        <begin position="217"/>
        <end position="310"/>
    </location>
</feature>
<accession>V5ID11</accession>
<dbReference type="EMBL" id="GANP01012747">
    <property type="protein sequence ID" value="JAB71721.1"/>
    <property type="molecule type" value="mRNA"/>
</dbReference>
<dbReference type="PRINTS" id="PR01217">
    <property type="entry name" value="PRICHEXTENSN"/>
</dbReference>
<protein>
    <submittedName>
        <fullName evidence="3">Putative vegetative cell wall protein gp1</fullName>
    </submittedName>
</protein>